<evidence type="ECO:0000256" key="8">
    <source>
        <dbReference type="ARBA" id="ARBA00022989"/>
    </source>
</evidence>
<dbReference type="SUPFAM" id="SSF55874">
    <property type="entry name" value="ATPase domain of HSP90 chaperone/DNA topoisomerase II/histidine kinase"/>
    <property type="match status" value="1"/>
</dbReference>
<dbReference type="Proteomes" id="UP000627292">
    <property type="component" value="Unassembled WGS sequence"/>
</dbReference>
<comment type="catalytic activity">
    <reaction evidence="1">
        <text>ATP + protein L-histidine = ADP + protein N-phospho-L-histidine.</text>
        <dbReference type="EC" id="2.7.13.3"/>
    </reaction>
</comment>
<dbReference type="PROSITE" id="PS50109">
    <property type="entry name" value="HIS_KIN"/>
    <property type="match status" value="1"/>
</dbReference>
<proteinExistence type="predicted"/>
<organism evidence="12 13">
    <name type="scientific">Filimonas zeae</name>
    <dbReference type="NCBI Taxonomy" id="1737353"/>
    <lineage>
        <taxon>Bacteria</taxon>
        <taxon>Pseudomonadati</taxon>
        <taxon>Bacteroidota</taxon>
        <taxon>Chitinophagia</taxon>
        <taxon>Chitinophagales</taxon>
        <taxon>Chitinophagaceae</taxon>
        <taxon>Filimonas</taxon>
    </lineage>
</organism>
<dbReference type="SMART" id="SM00387">
    <property type="entry name" value="HATPase_c"/>
    <property type="match status" value="1"/>
</dbReference>
<evidence type="ECO:0000259" key="11">
    <source>
        <dbReference type="PROSITE" id="PS50109"/>
    </source>
</evidence>
<reference evidence="12" key="2">
    <citation type="submission" date="2020-09" db="EMBL/GenBank/DDBJ databases">
        <authorList>
            <person name="Sun Q."/>
            <person name="Zhou Y."/>
        </authorList>
    </citation>
    <scope>NUCLEOTIDE SEQUENCE</scope>
    <source>
        <strain evidence="12">CGMCC 1.15290</strain>
    </source>
</reference>
<comment type="caution">
    <text evidence="12">The sequence shown here is derived from an EMBL/GenBank/DDBJ whole genome shotgun (WGS) entry which is preliminary data.</text>
</comment>
<sequence length="446" mass="50370">MKLLTKITLTSTLSKLATVVLFIALLPFLINRVAFQSTNNLLKLQARKVMSNIKNNGIDYYLQGDSTYGSYTLLKDEYISLEKAKHIYTADTIQTAPRIIEGDTVQYRILNQAFEYNNHLYELEIGRSITSISQYNGPLQKIAFYVLGMLIMLTLLIELSLTRILLKPLQTIIQTKLINPVFPFKDAPAPIHTTTDDFQHLDATLISLMTRIKEDFDRERAFTSNASHELMTPISILQTKMENLLLLNNLDEAALGKIAEMMKTLNRLKKIVHSLLLISRIENAQYAKQDCMQPQQMMAEITEELLHRMEQRNIQLSVALQPSVTIINVNHDLLFQLFYNLINNAIRYNKNNGTIHISDALHTNGSYTVFIKDTGIGIEAADIATLFNRFQKKHTTEEGYGLGLSIVKSIADYHAVSLHIDSVPGTGTTISATFLPIFITHAHLSG</sequence>
<keyword evidence="4" id="KW-0597">Phosphoprotein</keyword>
<dbReference type="InterPro" id="IPR036890">
    <property type="entry name" value="HATPase_C_sf"/>
</dbReference>
<dbReference type="SUPFAM" id="SSF47384">
    <property type="entry name" value="Homodimeric domain of signal transducing histidine kinase"/>
    <property type="match status" value="1"/>
</dbReference>
<dbReference type="EC" id="2.7.13.3" evidence="3"/>
<dbReference type="InterPro" id="IPR036097">
    <property type="entry name" value="HisK_dim/P_sf"/>
</dbReference>
<feature type="domain" description="Histidine kinase" evidence="11">
    <location>
        <begin position="225"/>
        <end position="434"/>
    </location>
</feature>
<evidence type="ECO:0000256" key="6">
    <source>
        <dbReference type="ARBA" id="ARBA00022692"/>
    </source>
</evidence>
<comment type="subcellular location">
    <subcellularLocation>
        <location evidence="2">Membrane</location>
    </subcellularLocation>
</comment>
<evidence type="ECO:0000256" key="4">
    <source>
        <dbReference type="ARBA" id="ARBA00022553"/>
    </source>
</evidence>
<dbReference type="InterPro" id="IPR050428">
    <property type="entry name" value="TCS_sensor_his_kinase"/>
</dbReference>
<evidence type="ECO:0000256" key="3">
    <source>
        <dbReference type="ARBA" id="ARBA00012438"/>
    </source>
</evidence>
<feature type="transmembrane region" description="Helical" evidence="10">
    <location>
        <begin position="142"/>
        <end position="166"/>
    </location>
</feature>
<name>A0A917ITB3_9BACT</name>
<dbReference type="CDD" id="cd00082">
    <property type="entry name" value="HisKA"/>
    <property type="match status" value="1"/>
</dbReference>
<dbReference type="SMART" id="SM00388">
    <property type="entry name" value="HisKA"/>
    <property type="match status" value="1"/>
</dbReference>
<keyword evidence="9 10" id="KW-0472">Membrane</keyword>
<accession>A0A917ITB3</accession>
<feature type="transmembrane region" description="Helical" evidence="10">
    <location>
        <begin position="12"/>
        <end position="30"/>
    </location>
</feature>
<dbReference type="InterPro" id="IPR003661">
    <property type="entry name" value="HisK_dim/P_dom"/>
</dbReference>
<dbReference type="PANTHER" id="PTHR45436:SF5">
    <property type="entry name" value="SENSOR HISTIDINE KINASE TRCS"/>
    <property type="match status" value="1"/>
</dbReference>
<dbReference type="RefSeq" id="WP_188950982.1">
    <property type="nucleotide sequence ID" value="NZ_BMIB01000001.1"/>
</dbReference>
<evidence type="ECO:0000256" key="5">
    <source>
        <dbReference type="ARBA" id="ARBA00022679"/>
    </source>
</evidence>
<dbReference type="AlphaFoldDB" id="A0A917ITB3"/>
<dbReference type="EMBL" id="BMIB01000001">
    <property type="protein sequence ID" value="GGH61836.1"/>
    <property type="molecule type" value="Genomic_DNA"/>
</dbReference>
<evidence type="ECO:0000256" key="1">
    <source>
        <dbReference type="ARBA" id="ARBA00000085"/>
    </source>
</evidence>
<keyword evidence="13" id="KW-1185">Reference proteome</keyword>
<gene>
    <name evidence="12" type="ORF">GCM10011379_11200</name>
</gene>
<dbReference type="Gene3D" id="1.10.287.130">
    <property type="match status" value="1"/>
</dbReference>
<evidence type="ECO:0000256" key="2">
    <source>
        <dbReference type="ARBA" id="ARBA00004370"/>
    </source>
</evidence>
<evidence type="ECO:0000256" key="10">
    <source>
        <dbReference type="SAM" id="Phobius"/>
    </source>
</evidence>
<evidence type="ECO:0000256" key="7">
    <source>
        <dbReference type="ARBA" id="ARBA00022777"/>
    </source>
</evidence>
<evidence type="ECO:0000313" key="13">
    <source>
        <dbReference type="Proteomes" id="UP000627292"/>
    </source>
</evidence>
<dbReference type="InterPro" id="IPR003594">
    <property type="entry name" value="HATPase_dom"/>
</dbReference>
<dbReference type="PRINTS" id="PR00344">
    <property type="entry name" value="BCTRLSENSOR"/>
</dbReference>
<dbReference type="InterPro" id="IPR004358">
    <property type="entry name" value="Sig_transdc_His_kin-like_C"/>
</dbReference>
<dbReference type="Pfam" id="PF00512">
    <property type="entry name" value="HisKA"/>
    <property type="match status" value="1"/>
</dbReference>
<dbReference type="Gene3D" id="3.30.565.10">
    <property type="entry name" value="Histidine kinase-like ATPase, C-terminal domain"/>
    <property type="match status" value="1"/>
</dbReference>
<evidence type="ECO:0000256" key="9">
    <source>
        <dbReference type="ARBA" id="ARBA00023136"/>
    </source>
</evidence>
<dbReference type="CDD" id="cd00075">
    <property type="entry name" value="HATPase"/>
    <property type="match status" value="1"/>
</dbReference>
<dbReference type="Pfam" id="PF02518">
    <property type="entry name" value="HATPase_c"/>
    <property type="match status" value="1"/>
</dbReference>
<protein>
    <recommendedName>
        <fullName evidence="3">histidine kinase</fullName>
        <ecNumber evidence="3">2.7.13.3</ecNumber>
    </recommendedName>
</protein>
<evidence type="ECO:0000313" key="12">
    <source>
        <dbReference type="EMBL" id="GGH61836.1"/>
    </source>
</evidence>
<keyword evidence="5" id="KW-0808">Transferase</keyword>
<reference evidence="12" key="1">
    <citation type="journal article" date="2014" name="Int. J. Syst. Evol. Microbiol.">
        <title>Complete genome sequence of Corynebacterium casei LMG S-19264T (=DSM 44701T), isolated from a smear-ripened cheese.</title>
        <authorList>
            <consortium name="US DOE Joint Genome Institute (JGI-PGF)"/>
            <person name="Walter F."/>
            <person name="Albersmeier A."/>
            <person name="Kalinowski J."/>
            <person name="Ruckert C."/>
        </authorList>
    </citation>
    <scope>NUCLEOTIDE SEQUENCE</scope>
    <source>
        <strain evidence="12">CGMCC 1.15290</strain>
    </source>
</reference>
<dbReference type="PANTHER" id="PTHR45436">
    <property type="entry name" value="SENSOR HISTIDINE KINASE YKOH"/>
    <property type="match status" value="1"/>
</dbReference>
<keyword evidence="6 10" id="KW-0812">Transmembrane</keyword>
<keyword evidence="8 10" id="KW-1133">Transmembrane helix</keyword>
<keyword evidence="7" id="KW-0418">Kinase</keyword>
<dbReference type="GO" id="GO:0005886">
    <property type="term" value="C:plasma membrane"/>
    <property type="evidence" value="ECO:0007669"/>
    <property type="project" value="TreeGrafter"/>
</dbReference>
<dbReference type="GO" id="GO:0000155">
    <property type="term" value="F:phosphorelay sensor kinase activity"/>
    <property type="evidence" value="ECO:0007669"/>
    <property type="project" value="InterPro"/>
</dbReference>
<dbReference type="InterPro" id="IPR005467">
    <property type="entry name" value="His_kinase_dom"/>
</dbReference>